<evidence type="ECO:0000256" key="4">
    <source>
        <dbReference type="ARBA" id="ARBA00035135"/>
    </source>
</evidence>
<dbReference type="HAMAP" id="MF_00358">
    <property type="entry name" value="Ribosomal_bS21"/>
    <property type="match status" value="1"/>
</dbReference>
<dbReference type="InterPro" id="IPR038380">
    <property type="entry name" value="Ribosomal_bS21_sf"/>
</dbReference>
<feature type="compositionally biased region" description="Polar residues" evidence="7">
    <location>
        <begin position="9"/>
        <end position="19"/>
    </location>
</feature>
<evidence type="ECO:0000256" key="2">
    <source>
        <dbReference type="ARBA" id="ARBA00022980"/>
    </source>
</evidence>
<evidence type="ECO:0000256" key="1">
    <source>
        <dbReference type="ARBA" id="ARBA00006640"/>
    </source>
</evidence>
<name>A0A2H0BIW4_UNCKA</name>
<organism evidence="8 9">
    <name type="scientific">candidate division WWE3 bacterium CG22_combo_CG10-13_8_21_14_all_39_12</name>
    <dbReference type="NCBI Taxonomy" id="1975094"/>
    <lineage>
        <taxon>Bacteria</taxon>
        <taxon>Katanobacteria</taxon>
    </lineage>
</organism>
<dbReference type="PRINTS" id="PR00976">
    <property type="entry name" value="RIBOSOMALS21"/>
</dbReference>
<dbReference type="GO" id="GO:0006412">
    <property type="term" value="P:translation"/>
    <property type="evidence" value="ECO:0007669"/>
    <property type="project" value="UniProtKB-UniRule"/>
</dbReference>
<evidence type="ECO:0000313" key="8">
    <source>
        <dbReference type="EMBL" id="PIP56948.1"/>
    </source>
</evidence>
<keyword evidence="2 5" id="KW-0689">Ribosomal protein</keyword>
<protein>
    <recommendedName>
        <fullName evidence="4 5">Small ribosomal subunit protein bS21</fullName>
    </recommendedName>
</protein>
<gene>
    <name evidence="5 8" type="primary">rpsU</name>
    <name evidence="8" type="ORF">COX05_00430</name>
</gene>
<dbReference type="Gene3D" id="1.20.5.1150">
    <property type="entry name" value="Ribosomal protein S8"/>
    <property type="match status" value="1"/>
</dbReference>
<sequence length="112" mass="13110">MFDVPKPTRNITNTKTNPSDDAGSPQFLKTVESDMQDVDDSNSANHPVHVRVAVRQGESVDQMLRRFNYEVTKADVINQVKENQYFEKPSKRRQREEKERINQIRQYEKQSA</sequence>
<dbReference type="GO" id="GO:0005840">
    <property type="term" value="C:ribosome"/>
    <property type="evidence" value="ECO:0007669"/>
    <property type="project" value="UniProtKB-KW"/>
</dbReference>
<comment type="similarity">
    <text evidence="1 5 6">Belongs to the bacterial ribosomal protein bS21 family.</text>
</comment>
<evidence type="ECO:0000256" key="7">
    <source>
        <dbReference type="SAM" id="MobiDB-lite"/>
    </source>
</evidence>
<dbReference type="InterPro" id="IPR001911">
    <property type="entry name" value="Ribosomal_bS21"/>
</dbReference>
<evidence type="ECO:0000256" key="3">
    <source>
        <dbReference type="ARBA" id="ARBA00023274"/>
    </source>
</evidence>
<evidence type="ECO:0000313" key="9">
    <source>
        <dbReference type="Proteomes" id="UP000228495"/>
    </source>
</evidence>
<comment type="caution">
    <text evidence="8">The sequence shown here is derived from an EMBL/GenBank/DDBJ whole genome shotgun (WGS) entry which is preliminary data.</text>
</comment>
<dbReference type="Pfam" id="PF01165">
    <property type="entry name" value="Ribosomal_S21"/>
    <property type="match status" value="1"/>
</dbReference>
<reference evidence="8 9" key="1">
    <citation type="submission" date="2017-09" db="EMBL/GenBank/DDBJ databases">
        <title>Depth-based differentiation of microbial function through sediment-hosted aquifers and enrichment of novel symbionts in the deep terrestrial subsurface.</title>
        <authorList>
            <person name="Probst A.J."/>
            <person name="Ladd B."/>
            <person name="Jarett J.K."/>
            <person name="Geller-Mcgrath D.E."/>
            <person name="Sieber C.M."/>
            <person name="Emerson J.B."/>
            <person name="Anantharaman K."/>
            <person name="Thomas B.C."/>
            <person name="Malmstrom R."/>
            <person name="Stieglmeier M."/>
            <person name="Klingl A."/>
            <person name="Woyke T."/>
            <person name="Ryan C.M."/>
            <person name="Banfield J.F."/>
        </authorList>
    </citation>
    <scope>NUCLEOTIDE SEQUENCE [LARGE SCALE GENOMIC DNA]</scope>
    <source>
        <strain evidence="8">CG22_combo_CG10-13_8_21_14_all_39_12</strain>
    </source>
</reference>
<dbReference type="PANTHER" id="PTHR21109:SF0">
    <property type="entry name" value="SMALL RIBOSOMAL SUBUNIT PROTEIN BS21M"/>
    <property type="match status" value="1"/>
</dbReference>
<dbReference type="AlphaFoldDB" id="A0A2H0BIW4"/>
<dbReference type="GO" id="GO:1990904">
    <property type="term" value="C:ribonucleoprotein complex"/>
    <property type="evidence" value="ECO:0007669"/>
    <property type="project" value="UniProtKB-KW"/>
</dbReference>
<dbReference type="Proteomes" id="UP000228495">
    <property type="component" value="Unassembled WGS sequence"/>
</dbReference>
<dbReference type="EMBL" id="PCSU01000004">
    <property type="protein sequence ID" value="PIP56948.1"/>
    <property type="molecule type" value="Genomic_DNA"/>
</dbReference>
<proteinExistence type="inferred from homology"/>
<dbReference type="NCBIfam" id="TIGR00030">
    <property type="entry name" value="S21p"/>
    <property type="match status" value="1"/>
</dbReference>
<evidence type="ECO:0000256" key="5">
    <source>
        <dbReference type="HAMAP-Rule" id="MF_00358"/>
    </source>
</evidence>
<feature type="region of interest" description="Disordered" evidence="7">
    <location>
        <begin position="87"/>
        <end position="112"/>
    </location>
</feature>
<keyword evidence="3 5" id="KW-0687">Ribonucleoprotein</keyword>
<dbReference type="PANTHER" id="PTHR21109">
    <property type="entry name" value="MITOCHONDRIAL 28S RIBOSOMAL PROTEIN S21"/>
    <property type="match status" value="1"/>
</dbReference>
<accession>A0A2H0BIW4</accession>
<evidence type="ECO:0000256" key="6">
    <source>
        <dbReference type="RuleBase" id="RU000667"/>
    </source>
</evidence>
<dbReference type="GO" id="GO:0003735">
    <property type="term" value="F:structural constituent of ribosome"/>
    <property type="evidence" value="ECO:0007669"/>
    <property type="project" value="InterPro"/>
</dbReference>
<feature type="region of interest" description="Disordered" evidence="7">
    <location>
        <begin position="1"/>
        <end position="26"/>
    </location>
</feature>